<evidence type="ECO:0000256" key="5">
    <source>
        <dbReference type="ARBA" id="ARBA00022553"/>
    </source>
</evidence>
<dbReference type="GeneID" id="136810091"/>
<sequence length="1806" mass="194628">MSLLSRTNNVIDIFEQFRHSLKAQGDYGHEKELADMIQMLDSPLFKQIVTVQDSVQELGEKIHNTDQVEIDDFDITATGDLSWFREGPEYGDDNDGGWAPDNSDKLIIDDGLRDSIYAADQEFLNGMMSASQGREIITIQLRKPPVGGLGFSVIGLQSETRGELGIFVQALQPGGIAEIDGRLSESDQILAINGQRVDAVMSHQEAITLLQQTTGIVELIIARGGIPNAKSQVSHQNSGNSSTLSDTSLNQDDELSHWRQEETIILVNDGSGLGFGIAGGKTAGVIVRSIVPNGVADRDGRLKHGDHILQINEENLFGMSNDLVAGIIRRAGNEVKIVISRDMVGPEPNEERPEQLSVDTFEVQLQKNARGLGITIYGYVGDGRSRNEKGIFIQRIAEGSAAAQDGRLRPDDQIIEVDGHSLNGMNNNEAINMLRNTGNIVTLVVARVFERSNLSMPRQKGLSQEDLIKAVANDELYDYPLRPDEEEIIKQEYVKLLGGQALVQVAQFSKFFDGGSLGISVEGSTERQDGVYVSHRIHSVSTDGPVGQTGKVVPGDFLIEVNGINVLEMTHPEVVKLIQTLPRNIRLIVARFPEPDVVDAAPVPAPVPIQPEVVPPQPTHEQQLSHTSITSQVGDVLFVQLEKRDRGLGFSILDSQDPQNEKRSIIVIKSIVAGGPAEETGALHSGDELVSVNGVTFDNVSLDMAVQALKATPKGTVRIGVRKNRIPDDSPAQKQPEPTKPKEDEKVEEFRVIGVPPPVLPGSNNSFSEDTRVKNSDGSCTIKIRKDVVGLGITLGEDKDGYGFPVKGIIESGTIKREGSIQINDRIVKIGTDVLKSFTIQQTRAILRKAAMTDEVAITYFPAAVIEKKIKEDAALRPSPPQPEATPVQTNALPPVAAITQEQPVTSFTQPEPRIVDIIRHPEFGLGISIVGGRQDDNDQKLQGIFIKHVLESSPAGQNGLLKTGDQILEVGGVDISTASHEQAVAAIRYAKSPVRFVVKGFVRQPQDNLSNSSATAIFKQDGTDGVTTEEQFRISEKYKDYAGEVSLVALQKGNGGIGLSIADGDGDHIYVVDVKSGGVADVDGRIRSGDEILEVNDVQVQGLSHSDASAILRKAEGTAKLVVGRPHDTSGFKSLRLPAAGNTGTRRMKTIQQEQTITLNKGHAGLGFAIGEGRSAQNGENGIFIRNVTEGGTAYKDGRLRIGDQLLSINNHSLHGLQQADAVSIIRGSEGQVVLQVAREIEVPVGADEDLPPSVDENINVGEPVVPNQELRIQNQPPPQITLPIEQQHQIAPPPFDSTQAETQQIISPTLSPIRVLDPVDELEEATTKNPIIMENPTSIQIVKANVGLGISIVGGNDTPLQYVIVDEIYHDGAAYKDGRLWSGDKVLKVNEYDMRLATHDMAVKALSMSCNEMKLVVLRDESNYKDSNAFECLNVQLEKPSYGGLGLSIVGRDESGVFISDIVVDSVAANCGKLQRGDQILAVDGEDLRNATQEKAASALRRTNGLLVLQISRLNVGSGRSSVSGGPGVTSSVLSDSIRDESMISLVPTIQGAFSLTGEPGGRLVEFYKSRKDQLGLSLTAGPNNSLSISYIQPGSAAGKAPLRIGDRVITVNGTAIQDLSDAQVLFSQIHNGRVILYINRPFVEGHPAAAAPVSAPPPIQHQQHLSDSSSTNQSVVQQQGPLLQQQTQQLNIERTTLSQQSSAAGSDDSIGYKAQVKVIYLERGTEGLGFSIVGGYGSPHGDLPIYVKTVFDKGAAAKDKRLKRGDQILAVNEQSLDGVSHDTAVNLLKKSRGMIKLTVLSSQ</sequence>
<protein>
    <recommendedName>
        <fullName evidence="14">Multiple PDZ domain protein</fullName>
    </recommendedName>
</protein>
<dbReference type="GO" id="GO:0005923">
    <property type="term" value="C:bicellular tight junction"/>
    <property type="evidence" value="ECO:0007669"/>
    <property type="project" value="UniProtKB-SubCell"/>
</dbReference>
<dbReference type="Pfam" id="PF09045">
    <property type="entry name" value="L27_2"/>
    <property type="match status" value="1"/>
</dbReference>
<dbReference type="InterPro" id="IPR036892">
    <property type="entry name" value="L27_dom_sf"/>
</dbReference>
<dbReference type="PROSITE" id="PS50106">
    <property type="entry name" value="PDZ"/>
    <property type="match status" value="13"/>
</dbReference>
<feature type="region of interest" description="Disordered" evidence="9">
    <location>
        <begin position="721"/>
        <end position="747"/>
    </location>
</feature>
<dbReference type="CDD" id="cd06676">
    <property type="entry name" value="PDZ13_MUPP1-like"/>
    <property type="match status" value="1"/>
</dbReference>
<feature type="region of interest" description="Disordered" evidence="9">
    <location>
        <begin position="230"/>
        <end position="253"/>
    </location>
</feature>
<keyword evidence="4" id="KW-1003">Cell membrane</keyword>
<dbReference type="CDD" id="cd06671">
    <property type="entry name" value="PDZ7_MUPP1-PD6_PATJ-like"/>
    <property type="match status" value="1"/>
</dbReference>
<feature type="domain" description="PDZ" evidence="10">
    <location>
        <begin position="263"/>
        <end position="343"/>
    </location>
</feature>
<dbReference type="Proteomes" id="UP000594262">
    <property type="component" value="Unplaced"/>
</dbReference>
<keyword evidence="8" id="KW-0472">Membrane</keyword>
<feature type="compositionally biased region" description="Basic and acidic residues" evidence="9">
    <location>
        <begin position="737"/>
        <end position="747"/>
    </location>
</feature>
<dbReference type="InterPro" id="IPR004172">
    <property type="entry name" value="L27_dom"/>
</dbReference>
<feature type="domain" description="PDZ" evidence="10">
    <location>
        <begin position="915"/>
        <end position="999"/>
    </location>
</feature>
<evidence type="ECO:0000313" key="12">
    <source>
        <dbReference type="EnsemblMetazoa" id="CLYHEMP021337.1"/>
    </source>
</evidence>
<dbReference type="SUPFAM" id="SSF50156">
    <property type="entry name" value="PDZ domain-like"/>
    <property type="match status" value="13"/>
</dbReference>
<evidence type="ECO:0000256" key="8">
    <source>
        <dbReference type="ARBA" id="ARBA00023136"/>
    </source>
</evidence>
<dbReference type="Gene3D" id="2.30.42.10">
    <property type="match status" value="13"/>
</dbReference>
<dbReference type="InterPro" id="IPR015132">
    <property type="entry name" value="L27_2"/>
</dbReference>
<dbReference type="SUPFAM" id="SSF101288">
    <property type="entry name" value="L27 domain"/>
    <property type="match status" value="1"/>
</dbReference>
<keyword evidence="3" id="KW-0796">Tight junction</keyword>
<name>A0A7M5XCI6_9CNID</name>
<dbReference type="CDD" id="cd06667">
    <property type="entry name" value="PDZ2_MUPP1-like"/>
    <property type="match status" value="1"/>
</dbReference>
<dbReference type="OrthoDB" id="6022711at2759"/>
<dbReference type="RefSeq" id="XP_066922766.1">
    <property type="nucleotide sequence ID" value="XM_067066665.1"/>
</dbReference>
<evidence type="ECO:0000256" key="9">
    <source>
        <dbReference type="SAM" id="MobiDB-lite"/>
    </source>
</evidence>
<dbReference type="PANTHER" id="PTHR19964">
    <property type="entry name" value="MULTIPLE PDZ DOMAIN PROTEIN"/>
    <property type="match status" value="1"/>
</dbReference>
<feature type="domain" description="PDZ" evidence="10">
    <location>
        <begin position="362"/>
        <end position="449"/>
    </location>
</feature>
<comment type="subcellular location">
    <subcellularLocation>
        <location evidence="1">Apical cell membrane</location>
    </subcellularLocation>
    <subcellularLocation>
        <location evidence="2">Cell junction</location>
        <location evidence="2">Tight junction</location>
    </subcellularLocation>
</comment>
<feature type="domain" description="PDZ" evidence="10">
    <location>
        <begin position="1436"/>
        <end position="1517"/>
    </location>
</feature>
<feature type="domain" description="L27" evidence="11">
    <location>
        <begin position="3"/>
        <end position="63"/>
    </location>
</feature>
<evidence type="ECO:0000259" key="11">
    <source>
        <dbReference type="PROSITE" id="PS51022"/>
    </source>
</evidence>
<evidence type="ECO:0000256" key="3">
    <source>
        <dbReference type="ARBA" id="ARBA00022427"/>
    </source>
</evidence>
<feature type="domain" description="PDZ" evidence="10">
    <location>
        <begin position="638"/>
        <end position="714"/>
    </location>
</feature>
<feature type="compositionally biased region" description="Polar residues" evidence="9">
    <location>
        <begin position="230"/>
        <end position="250"/>
    </location>
</feature>
<evidence type="ECO:0008006" key="14">
    <source>
        <dbReference type="Google" id="ProtNLM"/>
    </source>
</evidence>
<dbReference type="GO" id="GO:0016324">
    <property type="term" value="C:apical plasma membrane"/>
    <property type="evidence" value="ECO:0007669"/>
    <property type="project" value="UniProtKB-SubCell"/>
</dbReference>
<evidence type="ECO:0000256" key="6">
    <source>
        <dbReference type="ARBA" id="ARBA00022737"/>
    </source>
</evidence>
<dbReference type="CDD" id="cd06689">
    <property type="entry name" value="PDZ1_MUPP1-like"/>
    <property type="match status" value="1"/>
</dbReference>
<dbReference type="CDD" id="cd06791">
    <property type="entry name" value="PDZ3_MUPP1-like"/>
    <property type="match status" value="1"/>
</dbReference>
<evidence type="ECO:0000256" key="2">
    <source>
        <dbReference type="ARBA" id="ARBA00004435"/>
    </source>
</evidence>
<keyword evidence="6" id="KW-0677">Repeat</keyword>
<dbReference type="SMART" id="SM00228">
    <property type="entry name" value="PDZ"/>
    <property type="match status" value="13"/>
</dbReference>
<reference evidence="12" key="1">
    <citation type="submission" date="2021-01" db="UniProtKB">
        <authorList>
            <consortium name="EnsemblMetazoa"/>
        </authorList>
    </citation>
    <scope>IDENTIFICATION</scope>
</reference>
<keyword evidence="13" id="KW-1185">Reference proteome</keyword>
<evidence type="ECO:0000259" key="10">
    <source>
        <dbReference type="PROSITE" id="PS50106"/>
    </source>
</evidence>
<dbReference type="Gene3D" id="1.10.287.650">
    <property type="entry name" value="L27 domain"/>
    <property type="match status" value="1"/>
</dbReference>
<evidence type="ECO:0000256" key="4">
    <source>
        <dbReference type="ARBA" id="ARBA00022475"/>
    </source>
</evidence>
<dbReference type="Pfam" id="PF00595">
    <property type="entry name" value="PDZ"/>
    <property type="match status" value="12"/>
</dbReference>
<evidence type="ECO:0000313" key="13">
    <source>
        <dbReference type="Proteomes" id="UP000594262"/>
    </source>
</evidence>
<evidence type="ECO:0000256" key="7">
    <source>
        <dbReference type="ARBA" id="ARBA00022949"/>
    </source>
</evidence>
<dbReference type="PANTHER" id="PTHR19964:SF92">
    <property type="entry name" value="PATJ HOMOLOG"/>
    <property type="match status" value="1"/>
</dbReference>
<feature type="domain" description="PDZ" evidence="10">
    <location>
        <begin position="1566"/>
        <end position="1627"/>
    </location>
</feature>
<proteinExistence type="predicted"/>
<dbReference type="InterPro" id="IPR051342">
    <property type="entry name" value="PDZ_scaffold"/>
</dbReference>
<feature type="domain" description="PDZ" evidence="10">
    <location>
        <begin position="1157"/>
        <end position="1242"/>
    </location>
</feature>
<keyword evidence="5" id="KW-0597">Phosphoprotein</keyword>
<feature type="domain" description="PDZ" evidence="10">
    <location>
        <begin position="781"/>
        <end position="862"/>
    </location>
</feature>
<evidence type="ECO:0000256" key="1">
    <source>
        <dbReference type="ARBA" id="ARBA00004221"/>
    </source>
</evidence>
<feature type="region of interest" description="Disordered" evidence="9">
    <location>
        <begin position="1652"/>
        <end position="1681"/>
    </location>
</feature>
<dbReference type="InterPro" id="IPR001478">
    <property type="entry name" value="PDZ"/>
</dbReference>
<feature type="domain" description="PDZ" evidence="10">
    <location>
        <begin position="1721"/>
        <end position="1806"/>
    </location>
</feature>
<keyword evidence="7" id="KW-0965">Cell junction</keyword>
<organism evidence="12 13">
    <name type="scientific">Clytia hemisphaerica</name>
    <dbReference type="NCBI Taxonomy" id="252671"/>
    <lineage>
        <taxon>Eukaryota</taxon>
        <taxon>Metazoa</taxon>
        <taxon>Cnidaria</taxon>
        <taxon>Hydrozoa</taxon>
        <taxon>Hydroidolina</taxon>
        <taxon>Leptothecata</taxon>
        <taxon>Obeliida</taxon>
        <taxon>Clytiidae</taxon>
        <taxon>Clytia</taxon>
    </lineage>
</organism>
<dbReference type="InterPro" id="IPR036034">
    <property type="entry name" value="PDZ_sf"/>
</dbReference>
<dbReference type="EnsemblMetazoa" id="CLYHEMT021337.1">
    <property type="protein sequence ID" value="CLYHEMP021337.1"/>
    <property type="gene ID" value="CLYHEMG021337"/>
</dbReference>
<feature type="domain" description="PDZ" evidence="10">
    <location>
        <begin position="505"/>
        <end position="593"/>
    </location>
</feature>
<feature type="domain" description="PDZ" evidence="10">
    <location>
        <begin position="138"/>
        <end position="225"/>
    </location>
</feature>
<dbReference type="CDD" id="cd00136">
    <property type="entry name" value="PDZ_canonical"/>
    <property type="match status" value="2"/>
</dbReference>
<accession>A0A7M5XCI6</accession>
<feature type="domain" description="PDZ" evidence="10">
    <location>
        <begin position="1048"/>
        <end position="1128"/>
    </location>
</feature>
<feature type="domain" description="PDZ" evidence="10">
    <location>
        <begin position="1340"/>
        <end position="1423"/>
    </location>
</feature>
<dbReference type="PROSITE" id="PS51022">
    <property type="entry name" value="L27"/>
    <property type="match status" value="1"/>
</dbReference>
<feature type="compositionally biased region" description="Low complexity" evidence="9">
    <location>
        <begin position="1669"/>
        <end position="1681"/>
    </location>
</feature>